<protein>
    <submittedName>
        <fullName evidence="1">Uncharacterized protein</fullName>
    </submittedName>
</protein>
<keyword evidence="2" id="KW-1185">Reference proteome</keyword>
<accession>A0AA40CZP2</accession>
<sequence>MFGLSRSFLAGVSWNGCDPRIPTHKRSSRLGSGERHGCRRFKHIDFRGPLEVLCSLILFFPRVRAARKRRPVSLSGAVRIGGANGKLRHAMHGMVMGKPFFSQGWKCGNVKARGLLRALQVAAPAAWCRPCKKAESDGHGAEGIPSAVVTKIIRETCHWDALPAAADVQKHEANRVDARSDAPDDCVWTWRVTKANGLLSSAVAAEIVPALQPHSGLSWFGITHLYCKYA</sequence>
<proteinExistence type="predicted"/>
<comment type="caution">
    <text evidence="1">The sequence shown here is derived from an EMBL/GenBank/DDBJ whole genome shotgun (WGS) entry which is preliminary data.</text>
</comment>
<evidence type="ECO:0000313" key="1">
    <source>
        <dbReference type="EMBL" id="KAK0657560.1"/>
    </source>
</evidence>
<dbReference type="AlphaFoldDB" id="A0AA40CZP2"/>
<organism evidence="1 2">
    <name type="scientific">Cercophora newfieldiana</name>
    <dbReference type="NCBI Taxonomy" id="92897"/>
    <lineage>
        <taxon>Eukaryota</taxon>
        <taxon>Fungi</taxon>
        <taxon>Dikarya</taxon>
        <taxon>Ascomycota</taxon>
        <taxon>Pezizomycotina</taxon>
        <taxon>Sordariomycetes</taxon>
        <taxon>Sordariomycetidae</taxon>
        <taxon>Sordariales</taxon>
        <taxon>Lasiosphaeriaceae</taxon>
        <taxon>Cercophora</taxon>
    </lineage>
</organism>
<dbReference type="EMBL" id="JAULSV010000001">
    <property type="protein sequence ID" value="KAK0657560.1"/>
    <property type="molecule type" value="Genomic_DNA"/>
</dbReference>
<name>A0AA40CZP2_9PEZI</name>
<dbReference type="Proteomes" id="UP001174936">
    <property type="component" value="Unassembled WGS sequence"/>
</dbReference>
<reference evidence="1" key="1">
    <citation type="submission" date="2023-06" db="EMBL/GenBank/DDBJ databases">
        <title>Genome-scale phylogeny and comparative genomics of the fungal order Sordariales.</title>
        <authorList>
            <consortium name="Lawrence Berkeley National Laboratory"/>
            <person name="Hensen N."/>
            <person name="Bonometti L."/>
            <person name="Westerberg I."/>
            <person name="Brannstrom I.O."/>
            <person name="Guillou S."/>
            <person name="Cros-Aarteil S."/>
            <person name="Calhoun S."/>
            <person name="Haridas S."/>
            <person name="Kuo A."/>
            <person name="Mondo S."/>
            <person name="Pangilinan J."/>
            <person name="Riley R."/>
            <person name="Labutti K."/>
            <person name="Andreopoulos B."/>
            <person name="Lipzen A."/>
            <person name="Chen C."/>
            <person name="Yanf M."/>
            <person name="Daum C."/>
            <person name="Ng V."/>
            <person name="Clum A."/>
            <person name="Steindorff A."/>
            <person name="Ohm R."/>
            <person name="Martin F."/>
            <person name="Silar P."/>
            <person name="Natvig D."/>
            <person name="Lalanne C."/>
            <person name="Gautier V."/>
            <person name="Ament-Velasquez S.L."/>
            <person name="Kruys A."/>
            <person name="Hutchinson M.I."/>
            <person name="Powell A.J."/>
            <person name="Barry K."/>
            <person name="Miller A.N."/>
            <person name="Grigoriev I.V."/>
            <person name="Debuchy R."/>
            <person name="Gladieux P."/>
            <person name="Thoren M.H."/>
            <person name="Johannesson H."/>
        </authorList>
    </citation>
    <scope>NUCLEOTIDE SEQUENCE</scope>
    <source>
        <strain evidence="1">SMH2532-1</strain>
    </source>
</reference>
<evidence type="ECO:0000313" key="2">
    <source>
        <dbReference type="Proteomes" id="UP001174936"/>
    </source>
</evidence>
<gene>
    <name evidence="1" type="ORF">B0T16DRAFT_63107</name>
</gene>